<feature type="transmembrane region" description="Helical" evidence="7">
    <location>
        <begin position="228"/>
        <end position="249"/>
    </location>
</feature>
<evidence type="ECO:0000256" key="6">
    <source>
        <dbReference type="ARBA" id="ARBA00023136"/>
    </source>
</evidence>
<feature type="transmembrane region" description="Helical" evidence="7">
    <location>
        <begin position="316"/>
        <end position="340"/>
    </location>
</feature>
<evidence type="ECO:0000256" key="3">
    <source>
        <dbReference type="ARBA" id="ARBA00022475"/>
    </source>
</evidence>
<protein>
    <submittedName>
        <fullName evidence="9">MFS transporter</fullName>
    </submittedName>
</protein>
<keyword evidence="3" id="KW-1003">Cell membrane</keyword>
<evidence type="ECO:0000256" key="1">
    <source>
        <dbReference type="ARBA" id="ARBA00004651"/>
    </source>
</evidence>
<dbReference type="PANTHER" id="PTHR23513">
    <property type="entry name" value="INTEGRAL MEMBRANE EFFLUX PROTEIN-RELATED"/>
    <property type="match status" value="1"/>
</dbReference>
<dbReference type="GO" id="GO:0005886">
    <property type="term" value="C:plasma membrane"/>
    <property type="evidence" value="ECO:0007669"/>
    <property type="project" value="UniProtKB-SubCell"/>
</dbReference>
<feature type="transmembrane region" description="Helical" evidence="7">
    <location>
        <begin position="352"/>
        <end position="372"/>
    </location>
</feature>
<dbReference type="GO" id="GO:0022857">
    <property type="term" value="F:transmembrane transporter activity"/>
    <property type="evidence" value="ECO:0007669"/>
    <property type="project" value="InterPro"/>
</dbReference>
<feature type="transmembrane region" description="Helical" evidence="7">
    <location>
        <begin position="378"/>
        <end position="399"/>
    </location>
</feature>
<evidence type="ECO:0000256" key="4">
    <source>
        <dbReference type="ARBA" id="ARBA00022692"/>
    </source>
</evidence>
<dbReference type="InterPro" id="IPR020846">
    <property type="entry name" value="MFS_dom"/>
</dbReference>
<reference evidence="9 10" key="1">
    <citation type="submission" date="2018-08" db="EMBL/GenBank/DDBJ databases">
        <title>The multiple taxonomic identification of Sphingomonas gilva.</title>
        <authorList>
            <person name="Zhu D."/>
            <person name="Zheng S."/>
        </authorList>
    </citation>
    <scope>NUCLEOTIDE SEQUENCE [LARGE SCALE GENOMIC DNA]</scope>
    <source>
        <strain evidence="9 10">ZDH117</strain>
    </source>
</reference>
<gene>
    <name evidence="9" type="ORF">D1610_14060</name>
</gene>
<feature type="transmembrane region" description="Helical" evidence="7">
    <location>
        <begin position="261"/>
        <end position="281"/>
    </location>
</feature>
<dbReference type="PROSITE" id="PS50850">
    <property type="entry name" value="MFS"/>
    <property type="match status" value="1"/>
</dbReference>
<keyword evidence="10" id="KW-1185">Reference proteome</keyword>
<feature type="transmembrane region" description="Helical" evidence="7">
    <location>
        <begin position="169"/>
        <end position="195"/>
    </location>
</feature>
<keyword evidence="4 7" id="KW-0812">Transmembrane</keyword>
<dbReference type="CDD" id="cd06173">
    <property type="entry name" value="MFS_MefA_like"/>
    <property type="match status" value="1"/>
</dbReference>
<feature type="transmembrane region" description="Helical" evidence="7">
    <location>
        <begin position="85"/>
        <end position="107"/>
    </location>
</feature>
<evidence type="ECO:0000313" key="10">
    <source>
        <dbReference type="Proteomes" id="UP000266693"/>
    </source>
</evidence>
<dbReference type="InterPro" id="IPR010290">
    <property type="entry name" value="TM_effector"/>
</dbReference>
<dbReference type="Pfam" id="PF05977">
    <property type="entry name" value="MFS_3"/>
    <property type="match status" value="1"/>
</dbReference>
<accession>A0A396RKM1</accession>
<comment type="subcellular location">
    <subcellularLocation>
        <location evidence="1">Cell membrane</location>
        <topology evidence="1">Multi-pass membrane protein</topology>
    </subcellularLocation>
</comment>
<name>A0A396RKM1_9SPHN</name>
<evidence type="ECO:0000256" key="5">
    <source>
        <dbReference type="ARBA" id="ARBA00022989"/>
    </source>
</evidence>
<dbReference type="PANTHER" id="PTHR23513:SF11">
    <property type="entry name" value="STAPHYLOFERRIN A TRANSPORTER"/>
    <property type="match status" value="1"/>
</dbReference>
<keyword evidence="5 7" id="KW-1133">Transmembrane helix</keyword>
<feature type="transmembrane region" description="Helical" evidence="7">
    <location>
        <begin position="53"/>
        <end position="73"/>
    </location>
</feature>
<feature type="transmembrane region" description="Helical" evidence="7">
    <location>
        <begin position="293"/>
        <end position="310"/>
    </location>
</feature>
<evidence type="ECO:0000256" key="7">
    <source>
        <dbReference type="SAM" id="Phobius"/>
    </source>
</evidence>
<dbReference type="OrthoDB" id="9809918at2"/>
<dbReference type="InterPro" id="IPR036259">
    <property type="entry name" value="MFS_trans_sf"/>
</dbReference>
<organism evidence="9 10">
    <name type="scientific">Sphingomonas gilva</name>
    <dbReference type="NCBI Taxonomy" id="2305907"/>
    <lineage>
        <taxon>Bacteria</taxon>
        <taxon>Pseudomonadati</taxon>
        <taxon>Pseudomonadota</taxon>
        <taxon>Alphaproteobacteria</taxon>
        <taxon>Sphingomonadales</taxon>
        <taxon>Sphingomonadaceae</taxon>
        <taxon>Sphingomonas</taxon>
    </lineage>
</organism>
<sequence>MAADDHPQAHPSSPFAFAIFRDVWLANLASRFGGLIQSVGASWLMISLAASPVLVSLVQTATTLPIMLLALVAGALADTFDRRRLMIVAQVFMLAVSIVLAACAYAGVMTPWLLLALTFLIGCGAALNGPAWQASVGEMVPRPVLPAAVALNSMGFNVARSTGPAVGGVIVATAGAAAAFAVNALSYLGLIFVLARWRPAVARPSLPREPLGAAMMAGLRYVAMSPNILSVMIRAAVFGVGAGAVPALMPLMARDLVAGGALTYGLLLGAFGVGAVGGAFFATPLRRRMSSEAIVRAALIAFAVASVIAAESRWLPLTMLALLIGGGGWVMALSTFNVTVQLSAPRWVVARALALYQMAAFGGMAVGSWFWGMVTERWGVPTALLLSAGVLALCAAIGLRHALPKAEALNLDPLDRWREPRLPVALEPRSGPIVVTVAFRIDEADIPAFQAAMVERRRIRLRDGARGWTLLRDLEDRSIWIERYHSPTWTEYVRHNQRRTHTDADIGATLRALHRGEGPPVVHRMIEREPGHVAHDDMIMAEPLTDPARQS</sequence>
<comment type="caution">
    <text evidence="9">The sequence shown here is derived from an EMBL/GenBank/DDBJ whole genome shotgun (WGS) entry which is preliminary data.</text>
</comment>
<keyword evidence="6 7" id="KW-0472">Membrane</keyword>
<dbReference type="SUPFAM" id="SSF103473">
    <property type="entry name" value="MFS general substrate transporter"/>
    <property type="match status" value="1"/>
</dbReference>
<feature type="transmembrane region" description="Helical" evidence="7">
    <location>
        <begin position="113"/>
        <end position="132"/>
    </location>
</feature>
<feature type="domain" description="Major facilitator superfamily (MFS) profile" evidence="8">
    <location>
        <begin position="19"/>
        <end position="407"/>
    </location>
</feature>
<dbReference type="RefSeq" id="WP_118864811.1">
    <property type="nucleotide sequence ID" value="NZ_QWLV01000007.1"/>
</dbReference>
<evidence type="ECO:0000259" key="8">
    <source>
        <dbReference type="PROSITE" id="PS50850"/>
    </source>
</evidence>
<evidence type="ECO:0000256" key="2">
    <source>
        <dbReference type="ARBA" id="ARBA00022448"/>
    </source>
</evidence>
<evidence type="ECO:0000313" key="9">
    <source>
        <dbReference type="EMBL" id="RHW16837.1"/>
    </source>
</evidence>
<keyword evidence="2" id="KW-0813">Transport</keyword>
<dbReference type="Gene3D" id="1.20.1250.20">
    <property type="entry name" value="MFS general substrate transporter like domains"/>
    <property type="match status" value="1"/>
</dbReference>
<dbReference type="AlphaFoldDB" id="A0A396RKM1"/>
<dbReference type="EMBL" id="QWLV01000007">
    <property type="protein sequence ID" value="RHW16837.1"/>
    <property type="molecule type" value="Genomic_DNA"/>
</dbReference>
<dbReference type="Proteomes" id="UP000266693">
    <property type="component" value="Unassembled WGS sequence"/>
</dbReference>
<proteinExistence type="predicted"/>